<gene>
    <name evidence="2" type="ORF">Dxin01_02098</name>
</gene>
<proteinExistence type="predicted"/>
<dbReference type="Pfam" id="PF13384">
    <property type="entry name" value="HTH_23"/>
    <property type="match status" value="1"/>
</dbReference>
<organism evidence="2 3">
    <name type="scientific">Deinococcus xinjiangensis</name>
    <dbReference type="NCBI Taxonomy" id="457454"/>
    <lineage>
        <taxon>Bacteria</taxon>
        <taxon>Thermotogati</taxon>
        <taxon>Deinococcota</taxon>
        <taxon>Deinococci</taxon>
        <taxon>Deinococcales</taxon>
        <taxon>Deinococcaceae</taxon>
        <taxon>Deinococcus</taxon>
    </lineage>
</organism>
<evidence type="ECO:0000313" key="3">
    <source>
        <dbReference type="Proteomes" id="UP001458946"/>
    </source>
</evidence>
<evidence type="ECO:0000313" key="2">
    <source>
        <dbReference type="EMBL" id="GAA5502354.1"/>
    </source>
</evidence>
<feature type="domain" description="Winged helix-turn helix" evidence="1">
    <location>
        <begin position="95"/>
        <end position="152"/>
    </location>
</feature>
<dbReference type="Pfam" id="PF13592">
    <property type="entry name" value="HTH_33"/>
    <property type="match status" value="1"/>
</dbReference>
<reference evidence="2 3" key="1">
    <citation type="submission" date="2024-02" db="EMBL/GenBank/DDBJ databases">
        <title>Deinococcus xinjiangensis NBRC 107630.</title>
        <authorList>
            <person name="Ichikawa N."/>
            <person name="Katano-Makiyama Y."/>
            <person name="Hidaka K."/>
        </authorList>
    </citation>
    <scope>NUCLEOTIDE SEQUENCE [LARGE SCALE GENOMIC DNA]</scope>
    <source>
        <strain evidence="2 3">NBRC 107630</strain>
    </source>
</reference>
<protein>
    <submittedName>
        <fullName evidence="2">IS630 family transposase ISDge17</fullName>
    </submittedName>
</protein>
<dbReference type="Proteomes" id="UP001458946">
    <property type="component" value="Unassembled WGS sequence"/>
</dbReference>
<comment type="caution">
    <text evidence="2">The sequence shown here is derived from an EMBL/GenBank/DDBJ whole genome shotgun (WGS) entry which is preliminary data.</text>
</comment>
<dbReference type="SUPFAM" id="SSF46689">
    <property type="entry name" value="Homeodomain-like"/>
    <property type="match status" value="1"/>
</dbReference>
<name>A0ABP9VAS6_9DEIO</name>
<keyword evidence="3" id="KW-1185">Reference proteome</keyword>
<dbReference type="InterPro" id="IPR009057">
    <property type="entry name" value="Homeodomain-like_sf"/>
</dbReference>
<evidence type="ECO:0000259" key="1">
    <source>
        <dbReference type="Pfam" id="PF13592"/>
    </source>
</evidence>
<sequence>MPQFWQPTRLTRQQLEERRLAAQPLLTDPHWSTAALAEYFGVKPGTVRVWRARLKERGSLDATLSSGRPNFLNDVQVAQIIDLLEQGPDPARFPDGRWTTERVRDLIGFKFDIWYDHDWIGKLLHRWGFSWQQVEKHAHEQDLEKVEAWLEDELPALEKKGRSWRNHRMGR</sequence>
<dbReference type="EMBL" id="BAABRN010000022">
    <property type="protein sequence ID" value="GAA5502354.1"/>
    <property type="molecule type" value="Genomic_DNA"/>
</dbReference>
<accession>A0ABP9VAS6</accession>
<dbReference type="InterPro" id="IPR025959">
    <property type="entry name" value="Winged_HTH_dom"/>
</dbReference>